<reference evidence="2 3" key="1">
    <citation type="submission" date="2020-08" db="EMBL/GenBank/DDBJ databases">
        <authorList>
            <person name="Hejnol A."/>
        </authorList>
    </citation>
    <scope>NUCLEOTIDE SEQUENCE [LARGE SCALE GENOMIC DNA]</scope>
</reference>
<organism evidence="2 3">
    <name type="scientific">Dimorphilus gyrociliatus</name>
    <dbReference type="NCBI Taxonomy" id="2664684"/>
    <lineage>
        <taxon>Eukaryota</taxon>
        <taxon>Metazoa</taxon>
        <taxon>Spiralia</taxon>
        <taxon>Lophotrochozoa</taxon>
        <taxon>Annelida</taxon>
        <taxon>Polychaeta</taxon>
        <taxon>Polychaeta incertae sedis</taxon>
        <taxon>Dinophilidae</taxon>
        <taxon>Dimorphilus</taxon>
    </lineage>
</organism>
<accession>A0A7I8VA87</accession>
<dbReference type="AlphaFoldDB" id="A0A7I8VA87"/>
<dbReference type="SUPFAM" id="SSF63829">
    <property type="entry name" value="Calcium-dependent phosphotriesterase"/>
    <property type="match status" value="1"/>
</dbReference>
<keyword evidence="3" id="KW-1185">Reference proteome</keyword>
<comment type="caution">
    <text evidence="2">The sequence shown here is derived from an EMBL/GenBank/DDBJ whole genome shotgun (WGS) entry which is preliminary data.</text>
</comment>
<evidence type="ECO:0000313" key="3">
    <source>
        <dbReference type="Proteomes" id="UP000549394"/>
    </source>
</evidence>
<keyword evidence="1" id="KW-0472">Membrane</keyword>
<keyword evidence="1" id="KW-1133">Transmembrane helix</keyword>
<gene>
    <name evidence="2" type="ORF">DGYR_LOCUS2187</name>
</gene>
<dbReference type="Gene3D" id="2.120.10.30">
    <property type="entry name" value="TolB, C-terminal domain"/>
    <property type="match status" value="1"/>
</dbReference>
<feature type="transmembrane region" description="Helical" evidence="1">
    <location>
        <begin position="347"/>
        <end position="370"/>
    </location>
</feature>
<protein>
    <submittedName>
        <fullName evidence="2">DgyrCDS2342</fullName>
    </submittedName>
</protein>
<evidence type="ECO:0000313" key="2">
    <source>
        <dbReference type="EMBL" id="CAD5113151.1"/>
    </source>
</evidence>
<proteinExistence type="predicted"/>
<dbReference type="Proteomes" id="UP000549394">
    <property type="component" value="Unassembled WGS sequence"/>
</dbReference>
<name>A0A7I8VA87_9ANNE</name>
<dbReference type="EMBL" id="CAJFCJ010000003">
    <property type="protein sequence ID" value="CAD5113151.1"/>
    <property type="molecule type" value="Genomic_DNA"/>
</dbReference>
<evidence type="ECO:0000256" key="1">
    <source>
        <dbReference type="SAM" id="Phobius"/>
    </source>
</evidence>
<dbReference type="InterPro" id="IPR011042">
    <property type="entry name" value="6-blade_b-propeller_TolB-like"/>
</dbReference>
<keyword evidence="1" id="KW-0812">Transmembrane</keyword>
<sequence length="439" mass="48814">MDRIYFTKPSDSILHKMQNNKVEQISTNFTAESIVAPTLNTFFLLQKDHEPLIVFGDLNQKGIHLYYVKSKIYEKIPVYWNHYAIATEYDSKTDQIIWMDSIADKNLHLIYRINRKTLTAFHIAAHPDKNSGGIALNKEGILYYAAGQYISYHHINKKPDKPSKKFDDLTNVKAIAIDEQNNYLYLVDSPVSSIHRSSITNNLLSHSDTKILSDGLATVSGLVFGSERNIFYFTNTLNSSPVIGKIEKYNLNDSSRSVIFEKAHWNIYGITKNPIAEELYFSVTDKPDNTISAIQVLKIPENLNEGLDSLKLGQFKDVRGIVCGLTPEVDSENDENETKSSKNNAGLIGGVVSAAVIVLLITIAITIYCLKKKPLKPNERAVAYAQSVASGGNDNVTVITSVTGISGISQTHDYKGAAQFGYVKMPSDEASVSGRSIKY</sequence>